<proteinExistence type="predicted"/>
<dbReference type="AlphaFoldDB" id="A0A4Z2E283"/>
<protein>
    <submittedName>
        <fullName evidence="2">Uncharacterized protein</fullName>
    </submittedName>
</protein>
<evidence type="ECO:0000256" key="1">
    <source>
        <dbReference type="SAM" id="MobiDB-lite"/>
    </source>
</evidence>
<dbReference type="Proteomes" id="UP000314294">
    <property type="component" value="Unassembled WGS sequence"/>
</dbReference>
<keyword evidence="3" id="KW-1185">Reference proteome</keyword>
<name>A0A4Z2E283_9TELE</name>
<dbReference type="EMBL" id="SRLO01020172">
    <property type="protein sequence ID" value="TNN23006.1"/>
    <property type="molecule type" value="Genomic_DNA"/>
</dbReference>
<evidence type="ECO:0000313" key="2">
    <source>
        <dbReference type="EMBL" id="TNN23006.1"/>
    </source>
</evidence>
<reference evidence="2 3" key="1">
    <citation type="submission" date="2019-03" db="EMBL/GenBank/DDBJ databases">
        <title>First draft genome of Liparis tanakae, snailfish: a comprehensive survey of snailfish specific genes.</title>
        <authorList>
            <person name="Kim W."/>
            <person name="Song I."/>
            <person name="Jeong J.-H."/>
            <person name="Kim D."/>
            <person name="Kim S."/>
            <person name="Ryu S."/>
            <person name="Song J.Y."/>
            <person name="Lee S.K."/>
        </authorList>
    </citation>
    <scope>NUCLEOTIDE SEQUENCE [LARGE SCALE GENOMIC DNA]</scope>
    <source>
        <tissue evidence="2">Muscle</tissue>
    </source>
</reference>
<evidence type="ECO:0000313" key="3">
    <source>
        <dbReference type="Proteomes" id="UP000314294"/>
    </source>
</evidence>
<gene>
    <name evidence="2" type="ORF">EYF80_066879</name>
</gene>
<sequence>MTVQRENECFSVFLRTCSHVAAVLKAEVQLVGELFDHRLQAHLEERGLEEEEQEEQQEVRSAPGVLSPPPRPATAPRRCGAREDPGSSGRFR</sequence>
<feature type="region of interest" description="Disordered" evidence="1">
    <location>
        <begin position="45"/>
        <end position="92"/>
    </location>
</feature>
<accession>A0A4Z2E283</accession>
<organism evidence="2 3">
    <name type="scientific">Liparis tanakae</name>
    <name type="common">Tanaka's snailfish</name>
    <dbReference type="NCBI Taxonomy" id="230148"/>
    <lineage>
        <taxon>Eukaryota</taxon>
        <taxon>Metazoa</taxon>
        <taxon>Chordata</taxon>
        <taxon>Craniata</taxon>
        <taxon>Vertebrata</taxon>
        <taxon>Euteleostomi</taxon>
        <taxon>Actinopterygii</taxon>
        <taxon>Neopterygii</taxon>
        <taxon>Teleostei</taxon>
        <taxon>Neoteleostei</taxon>
        <taxon>Acanthomorphata</taxon>
        <taxon>Eupercaria</taxon>
        <taxon>Perciformes</taxon>
        <taxon>Cottioidei</taxon>
        <taxon>Cottales</taxon>
        <taxon>Liparidae</taxon>
        <taxon>Liparis</taxon>
    </lineage>
</organism>
<feature type="compositionally biased region" description="Acidic residues" evidence="1">
    <location>
        <begin position="47"/>
        <end position="56"/>
    </location>
</feature>
<comment type="caution">
    <text evidence="2">The sequence shown here is derived from an EMBL/GenBank/DDBJ whole genome shotgun (WGS) entry which is preliminary data.</text>
</comment>